<keyword evidence="1" id="KW-0805">Transcription regulation</keyword>
<dbReference type="Proteomes" id="UP000523447">
    <property type="component" value="Unassembled WGS sequence"/>
</dbReference>
<dbReference type="InterPro" id="IPR009057">
    <property type="entry name" value="Homeodomain-like_sf"/>
</dbReference>
<comment type="caution">
    <text evidence="6">The sequence shown here is derived from an EMBL/GenBank/DDBJ whole genome shotgun (WGS) entry which is preliminary data.</text>
</comment>
<dbReference type="GO" id="GO:0003700">
    <property type="term" value="F:DNA-binding transcription factor activity"/>
    <property type="evidence" value="ECO:0007669"/>
    <property type="project" value="TreeGrafter"/>
</dbReference>
<dbReference type="InterPro" id="IPR001647">
    <property type="entry name" value="HTH_TetR"/>
</dbReference>
<feature type="DNA-binding region" description="H-T-H motif" evidence="4">
    <location>
        <begin position="17"/>
        <end position="36"/>
    </location>
</feature>
<dbReference type="InterPro" id="IPR050109">
    <property type="entry name" value="HTH-type_TetR-like_transc_reg"/>
</dbReference>
<accession>A0A7X6M1G2</accession>
<gene>
    <name evidence="6" type="ORF">HGA07_18335</name>
</gene>
<dbReference type="PROSITE" id="PS50977">
    <property type="entry name" value="HTH_TETR_2"/>
    <property type="match status" value="1"/>
</dbReference>
<feature type="domain" description="HTH tetR-type" evidence="5">
    <location>
        <begin position="1"/>
        <end position="54"/>
    </location>
</feature>
<dbReference type="SUPFAM" id="SSF46689">
    <property type="entry name" value="Homeodomain-like"/>
    <property type="match status" value="1"/>
</dbReference>
<keyword evidence="7" id="KW-1185">Reference proteome</keyword>
<dbReference type="GO" id="GO:0000976">
    <property type="term" value="F:transcription cis-regulatory region binding"/>
    <property type="evidence" value="ECO:0007669"/>
    <property type="project" value="TreeGrafter"/>
</dbReference>
<dbReference type="Pfam" id="PF00440">
    <property type="entry name" value="TetR_N"/>
    <property type="match status" value="1"/>
</dbReference>
<name>A0A7X6M1G2_9NOCA</name>
<evidence type="ECO:0000256" key="1">
    <source>
        <dbReference type="ARBA" id="ARBA00023015"/>
    </source>
</evidence>
<dbReference type="EMBL" id="JAAXPE010000019">
    <property type="protein sequence ID" value="NKY87582.1"/>
    <property type="molecule type" value="Genomic_DNA"/>
</dbReference>
<evidence type="ECO:0000256" key="3">
    <source>
        <dbReference type="ARBA" id="ARBA00023163"/>
    </source>
</evidence>
<evidence type="ECO:0000259" key="5">
    <source>
        <dbReference type="PROSITE" id="PS50977"/>
    </source>
</evidence>
<proteinExistence type="predicted"/>
<sequence>MTAAAAVFAAYGYHDTSMDEIAGRVCISKPILYKSFSSKHELYLVVLRDAAEKLARGLSEALCWAAVMGTVASATVVAYFDFVDDYPHCAQD</sequence>
<dbReference type="AlphaFoldDB" id="A0A7X6M1G2"/>
<evidence type="ECO:0000313" key="6">
    <source>
        <dbReference type="EMBL" id="NKY87582.1"/>
    </source>
</evidence>
<organism evidence="6 7">
    <name type="scientific">Nocardia veterana</name>
    <dbReference type="NCBI Taxonomy" id="132249"/>
    <lineage>
        <taxon>Bacteria</taxon>
        <taxon>Bacillati</taxon>
        <taxon>Actinomycetota</taxon>
        <taxon>Actinomycetes</taxon>
        <taxon>Mycobacteriales</taxon>
        <taxon>Nocardiaceae</taxon>
        <taxon>Nocardia</taxon>
    </lineage>
</organism>
<evidence type="ECO:0000313" key="7">
    <source>
        <dbReference type="Proteomes" id="UP000523447"/>
    </source>
</evidence>
<evidence type="ECO:0000256" key="4">
    <source>
        <dbReference type="PROSITE-ProRule" id="PRU00335"/>
    </source>
</evidence>
<keyword evidence="3" id="KW-0804">Transcription</keyword>
<dbReference type="RefSeq" id="WP_051032248.1">
    <property type="nucleotide sequence ID" value="NZ_CAWPHS010000011.1"/>
</dbReference>
<reference evidence="6 7" key="1">
    <citation type="submission" date="2020-04" db="EMBL/GenBank/DDBJ databases">
        <title>MicrobeNet Type strains.</title>
        <authorList>
            <person name="Nicholson A.C."/>
        </authorList>
    </citation>
    <scope>NUCLEOTIDE SEQUENCE [LARGE SCALE GENOMIC DNA]</scope>
    <source>
        <strain evidence="6 7">DSM 44445</strain>
    </source>
</reference>
<dbReference type="PANTHER" id="PTHR30055:SF234">
    <property type="entry name" value="HTH-TYPE TRANSCRIPTIONAL REGULATOR BETI"/>
    <property type="match status" value="1"/>
</dbReference>
<evidence type="ECO:0000256" key="2">
    <source>
        <dbReference type="ARBA" id="ARBA00023125"/>
    </source>
</evidence>
<protein>
    <submittedName>
        <fullName evidence="6">TetR/AcrR family transcriptional regulator</fullName>
    </submittedName>
</protein>
<keyword evidence="2 4" id="KW-0238">DNA-binding</keyword>
<dbReference type="Gene3D" id="1.10.357.10">
    <property type="entry name" value="Tetracycline Repressor, domain 2"/>
    <property type="match status" value="1"/>
</dbReference>
<dbReference type="PANTHER" id="PTHR30055">
    <property type="entry name" value="HTH-TYPE TRANSCRIPTIONAL REGULATOR RUTR"/>
    <property type="match status" value="1"/>
</dbReference>